<evidence type="ECO:0000313" key="3">
    <source>
        <dbReference type="EMBL" id="CAI9965928.1"/>
    </source>
</evidence>
<dbReference type="EMBL" id="CAXDID020000251">
    <property type="protein sequence ID" value="CAL6064604.1"/>
    <property type="molecule type" value="Genomic_DNA"/>
</dbReference>
<proteinExistence type="predicted"/>
<gene>
    <name evidence="4" type="ORF">HINF_LOCUS51435</name>
    <name evidence="3" type="ORF">HINF_LOCUS53573</name>
</gene>
<reference evidence="3" key="1">
    <citation type="submission" date="2023-06" db="EMBL/GenBank/DDBJ databases">
        <authorList>
            <person name="Kurt Z."/>
        </authorList>
    </citation>
    <scope>NUCLEOTIDE SEQUENCE</scope>
</reference>
<dbReference type="Proteomes" id="UP001642409">
    <property type="component" value="Unassembled WGS sequence"/>
</dbReference>
<sequence>MSALLMKSLDSTIDSTKHSYNNKYTEKQVKPLQAPIQSLDPDRQLKVTQQPTQMLKQRAYNKKWVVTSQEQKELETIQNNYVTNQNLLNSLYSPDNQQQLLENLKSHIDDILKQDPEDPVFGKTEFDENPIIDKQNIQINELSNDAQEIELELNTLDDLEMFNIAFDGYLQQLLEQKTSVDKIVPALKEIKNYYVTKISKKSQYQKASEEATNKMDKMVQDLLQEAAVRNKYVAELEQTCSKAQSDLEYAKTFQEKYELTTIKLAGELSVVQAQYDNLRRATVTTLQELSRVKQQLADTQTRLTRMSSLLQRSNKQLKILSQQKEEIEQNILTLSSDKQSLTFKIKQQEKHIFDLQEKCGDLRHELDDNRKEQQLKLKEQETRPVEVEIDDQLKGAIDALLKFSTDEYQDELQKEFSMDKMQMKQVRLLMQKLQMAQNSEELAKILNPEKKMISVKTVEVQTIEDSYLHNLMLRKNEDAMKIQTVGMNAHYAMGLMNQQNLNGQPSNTPSQPLSFAVPYENKLMMNEFSQLYYQCNFDAVNVLFGSSSNDINLEKLKFYAGQSEYGLLKLIDILSTINNLLCKIPPSEKGSLKRDICEQAANKNLVKFQLTIHKAYQDSIQNKMSPPQIKRMLNDLVKNMRKHQEIDDDIMDNFNQILLSESGNVNIRLPQNEQNGNPMNFKMDLEKRKQQIKKIQDLKFLKSQESSDMKSGKSSINDFTVRQISDEHGLGSKLPGIKEDSTQMMNASNVSSSDEQIKMLASTTSLLMSNKPKKLNFKVKPEENVQEVRSRSIMPQKTPFEDDNKSKDRAKSLQKQMPQITKPPIAQKVNQKPSSKQNNLKSVKNSSQLKNQSQAIEQVARSRLQSARPKVEQVDSTIQTQGATVQYAHVKYLEMPHDNSVIEQLQKDIEREILLEQQREQVFGIINSDAFETKKVDKVVQTSSIGVQDQYIQTMETLDDIIDDNGVAKDVLKLFDTTNLQNFDPRAATEQVHKKLLNTTNFEEGLRSILLTDKQVEQKAQFMLKDFASSRPNHLVKSPNTDSEEKTVNTFKEQLAHSERVSFDLEPKSIIDNRVSVISQTSSYPNRKKTVEEPKTKNNNSIELASPLQKQHQLSQLAVPNTSLEIHQLKKLMQPKPLDKDFKVSTTVSANGKYIPKTHKIDADDATVLVQIYEEKRSQIETKELKINLLNLKKIMTEVQNSYLEQHPHAGTFLEIQCNLEVLPVMSQFVLVHFKDRLFMKYQPLDSESTIDGSTRLAPCIIGDFHLKDFKRLQNNTLTDFNIKSGNVKKKQEEENVELDILIPKLVQQITRVRLNSLAQTQSEPNMFKLMHKYFKFVPKYTKFNNEIYIEMPYKNITRRSLPWTLRLARQILNMRTQMNCSFVKQIEIEGALLTVQKEADFEVFKRQLQRQEYESLSGFTCWFIHNKYGQNSVCVQLMLSFLANLAYYQYEDSELYLFTRFLFDDLDNEFFQTFIELRRILKLHEQEPTALEFIHIDVLEDLNKQVFQNWEPSRHILFIQQIFAVLYSKMQQGESKPSFAIEFSELAGLILFSLSTFRRQVYNQCTLTYQYLLKEANVEYLSMGGFRQFLQILLPEWNSQTVNEAYYVFNTDGKITTDSISKLFRSMQLSRFVKLQTDLLNKVTSLQLKKQTANMSQLYQQMQQVVQRMVTHLEANNAEAAIHSVKMLNQQIQQDIFVYDVAKAVINCGKLLSAFVSATVEAKAELGIVTIGGSISALKTFLKIVK</sequence>
<protein>
    <submittedName>
        <fullName evidence="3">Uncharacterized protein</fullName>
    </submittedName>
</protein>
<organism evidence="3">
    <name type="scientific">Hexamita inflata</name>
    <dbReference type="NCBI Taxonomy" id="28002"/>
    <lineage>
        <taxon>Eukaryota</taxon>
        <taxon>Metamonada</taxon>
        <taxon>Diplomonadida</taxon>
        <taxon>Hexamitidae</taxon>
        <taxon>Hexamitinae</taxon>
        <taxon>Hexamita</taxon>
    </lineage>
</organism>
<evidence type="ECO:0000256" key="1">
    <source>
        <dbReference type="SAM" id="Coils"/>
    </source>
</evidence>
<feature type="coiled-coil region" evidence="1">
    <location>
        <begin position="310"/>
        <end position="337"/>
    </location>
</feature>
<keyword evidence="5" id="KW-1185">Reference proteome</keyword>
<evidence type="ECO:0000256" key="2">
    <source>
        <dbReference type="SAM" id="MobiDB-lite"/>
    </source>
</evidence>
<feature type="coiled-coil region" evidence="1">
    <location>
        <begin position="132"/>
        <end position="159"/>
    </location>
</feature>
<reference evidence="4 5" key="2">
    <citation type="submission" date="2024-07" db="EMBL/GenBank/DDBJ databases">
        <authorList>
            <person name="Akdeniz Z."/>
        </authorList>
    </citation>
    <scope>NUCLEOTIDE SEQUENCE [LARGE SCALE GENOMIC DNA]</scope>
</reference>
<feature type="compositionally biased region" description="Basic and acidic residues" evidence="2">
    <location>
        <begin position="779"/>
        <end position="790"/>
    </location>
</feature>
<evidence type="ECO:0000313" key="4">
    <source>
        <dbReference type="EMBL" id="CAL6064604.1"/>
    </source>
</evidence>
<evidence type="ECO:0000313" key="5">
    <source>
        <dbReference type="Proteomes" id="UP001642409"/>
    </source>
</evidence>
<feature type="compositionally biased region" description="Basic and acidic residues" evidence="2">
    <location>
        <begin position="799"/>
        <end position="811"/>
    </location>
</feature>
<accession>A0AA86R4E0</accession>
<feature type="region of interest" description="Disordered" evidence="2">
    <location>
        <begin position="775"/>
        <end position="873"/>
    </location>
</feature>
<name>A0AA86R4E0_9EUKA</name>
<dbReference type="EMBL" id="CATOUU010000997">
    <property type="protein sequence ID" value="CAI9965928.1"/>
    <property type="molecule type" value="Genomic_DNA"/>
</dbReference>
<keyword evidence="1" id="KW-0175">Coiled coil</keyword>
<comment type="caution">
    <text evidence="3">The sequence shown here is derived from an EMBL/GenBank/DDBJ whole genome shotgun (WGS) entry which is preliminary data.</text>
</comment>
<feature type="compositionally biased region" description="Polar residues" evidence="2">
    <location>
        <begin position="828"/>
        <end position="856"/>
    </location>
</feature>